<evidence type="ECO:0000313" key="3">
    <source>
        <dbReference type="Proteomes" id="UP000751190"/>
    </source>
</evidence>
<dbReference type="AlphaFoldDB" id="A0A8J6CD61"/>
<gene>
    <name evidence="2" type="ORF">KFE25_009053</name>
</gene>
<dbReference type="Pfam" id="PF01419">
    <property type="entry name" value="Jacalin"/>
    <property type="match status" value="1"/>
</dbReference>
<dbReference type="InterPro" id="IPR001229">
    <property type="entry name" value="Jacalin-like_lectin_dom"/>
</dbReference>
<proteinExistence type="predicted"/>
<dbReference type="InterPro" id="IPR036404">
    <property type="entry name" value="Jacalin-like_lectin_dom_sf"/>
</dbReference>
<evidence type="ECO:0000259" key="1">
    <source>
        <dbReference type="PROSITE" id="PS51752"/>
    </source>
</evidence>
<keyword evidence="3" id="KW-1185">Reference proteome</keyword>
<reference evidence="2" key="1">
    <citation type="submission" date="2021-05" db="EMBL/GenBank/DDBJ databases">
        <title>The genome of the haptophyte Pavlova lutheri (Diacronema luteri, Pavlovales) - a model for lipid biosynthesis in eukaryotic algae.</title>
        <authorList>
            <person name="Hulatt C.J."/>
            <person name="Posewitz M.C."/>
        </authorList>
    </citation>
    <scope>NUCLEOTIDE SEQUENCE</scope>
    <source>
        <strain evidence="2">NIVA-4/92</strain>
    </source>
</reference>
<dbReference type="InterPro" id="IPR032041">
    <property type="entry name" value="Cdc73_N"/>
</dbReference>
<dbReference type="Proteomes" id="UP000751190">
    <property type="component" value="Unassembled WGS sequence"/>
</dbReference>
<organism evidence="2 3">
    <name type="scientific">Diacronema lutheri</name>
    <name type="common">Unicellular marine alga</name>
    <name type="synonym">Monochrysis lutheri</name>
    <dbReference type="NCBI Taxonomy" id="2081491"/>
    <lineage>
        <taxon>Eukaryota</taxon>
        <taxon>Haptista</taxon>
        <taxon>Haptophyta</taxon>
        <taxon>Pavlovophyceae</taxon>
        <taxon>Pavlovales</taxon>
        <taxon>Pavlovaceae</taxon>
        <taxon>Diacronema</taxon>
    </lineage>
</organism>
<evidence type="ECO:0000313" key="2">
    <source>
        <dbReference type="EMBL" id="KAG8470632.1"/>
    </source>
</evidence>
<comment type="caution">
    <text evidence="2">The sequence shown here is derived from an EMBL/GenBank/DDBJ whole genome shotgun (WGS) entry which is preliminary data.</text>
</comment>
<dbReference type="InterPro" id="IPR053002">
    <property type="entry name" value="Metalloproteinase_M10B"/>
</dbReference>
<name>A0A8J6CD61_DIALT</name>
<dbReference type="SUPFAM" id="SSF51101">
    <property type="entry name" value="Mannose-binding lectins"/>
    <property type="match status" value="1"/>
</dbReference>
<dbReference type="PANTHER" id="PTHR21054">
    <property type="entry name" value="ZINC METALLOPROTEINASE-RELATED"/>
    <property type="match status" value="1"/>
</dbReference>
<dbReference type="Gene3D" id="2.100.10.30">
    <property type="entry name" value="Jacalin-like lectin domain"/>
    <property type="match status" value="1"/>
</dbReference>
<dbReference type="PROSITE" id="PS51752">
    <property type="entry name" value="JACALIN_LECTIN"/>
    <property type="match status" value="1"/>
</dbReference>
<sequence length="313" mass="34217">MDVLSCLRRQWLLHASVQVQAEHVVLDDVHLPRGTPVIYSTGDQLFYTLAEVLFLLQHADVCDADYAHACREANVRAVALVEKRDLIAFLAGQPSVVDASQVHVVQSSVLTPAAVIDDLAQSDAARRRALAMAMALHRRLGAASHLRLLMPELIARIALFDRLQATRHVVAITVRTGLLVDSIAFHFSHGGSSVCGGHGGIERPLFRLTPGEYITRIRGRMGAYVDAIQFETSHGRVSPMCGGPGGDAFEFAAPSGSEIFAINARLARGWLCRLAPFVRSAPRAAWSEHIERLRLHGFAVQQSFITRPPRQGS</sequence>
<dbReference type="Pfam" id="PF16050">
    <property type="entry name" value="CDC73_N"/>
    <property type="match status" value="1"/>
</dbReference>
<accession>A0A8J6CD61</accession>
<dbReference type="OrthoDB" id="3067285at2759"/>
<feature type="domain" description="Jacalin-type lectin" evidence="1">
    <location>
        <begin position="146"/>
        <end position="280"/>
    </location>
</feature>
<dbReference type="PANTHER" id="PTHR21054:SF2">
    <property type="entry name" value="MIP04191P"/>
    <property type="match status" value="1"/>
</dbReference>
<dbReference type="SMART" id="SM00915">
    <property type="entry name" value="Jacalin"/>
    <property type="match status" value="1"/>
</dbReference>
<protein>
    <recommendedName>
        <fullName evidence="1">Jacalin-type lectin domain-containing protein</fullName>
    </recommendedName>
</protein>
<dbReference type="EMBL" id="JAGTXO010000001">
    <property type="protein sequence ID" value="KAG8470632.1"/>
    <property type="molecule type" value="Genomic_DNA"/>
</dbReference>